<dbReference type="Pfam" id="PF05368">
    <property type="entry name" value="NmrA"/>
    <property type="match status" value="1"/>
</dbReference>
<dbReference type="GO" id="GO:0005634">
    <property type="term" value="C:nucleus"/>
    <property type="evidence" value="ECO:0007669"/>
    <property type="project" value="TreeGrafter"/>
</dbReference>
<dbReference type="OrthoDB" id="300709at2759"/>
<dbReference type="PANTHER" id="PTHR42748">
    <property type="entry name" value="NITROGEN METABOLITE REPRESSION PROTEIN NMRA FAMILY MEMBER"/>
    <property type="match status" value="1"/>
</dbReference>
<organism evidence="4 5">
    <name type="scientific">Diaporthe ampelina</name>
    <dbReference type="NCBI Taxonomy" id="1214573"/>
    <lineage>
        <taxon>Eukaryota</taxon>
        <taxon>Fungi</taxon>
        <taxon>Dikarya</taxon>
        <taxon>Ascomycota</taxon>
        <taxon>Pezizomycotina</taxon>
        <taxon>Sordariomycetes</taxon>
        <taxon>Sordariomycetidae</taxon>
        <taxon>Diaporthales</taxon>
        <taxon>Diaporthaceae</taxon>
        <taxon>Diaporthe</taxon>
    </lineage>
</organism>
<dbReference type="EMBL" id="LCUC01000042">
    <property type="protein sequence ID" value="KKY38901.1"/>
    <property type="molecule type" value="Genomic_DNA"/>
</dbReference>
<proteinExistence type="inferred from homology"/>
<feature type="domain" description="NmrA-like" evidence="3">
    <location>
        <begin position="2"/>
        <end position="293"/>
    </location>
</feature>
<protein>
    <submittedName>
        <fullName evidence="4">Putative hscarg dehydrogenase</fullName>
    </submittedName>
</protein>
<dbReference type="InterPro" id="IPR008030">
    <property type="entry name" value="NmrA-like"/>
</dbReference>
<comment type="similarity">
    <text evidence="1">Belongs to the NmrA-type oxidoreductase family.</text>
</comment>
<evidence type="ECO:0000256" key="2">
    <source>
        <dbReference type="ARBA" id="ARBA00022857"/>
    </source>
</evidence>
<comment type="caution">
    <text evidence="4">The sequence shown here is derived from an EMBL/GenBank/DDBJ whole genome shotgun (WGS) entry which is preliminary data.</text>
</comment>
<gene>
    <name evidence="4" type="ORF">UCDDA912_g01036</name>
</gene>
<dbReference type="Gene3D" id="3.90.25.10">
    <property type="entry name" value="UDP-galactose 4-epimerase, domain 1"/>
    <property type="match status" value="1"/>
</dbReference>
<keyword evidence="2" id="KW-0521">NADP</keyword>
<keyword evidence="5" id="KW-1185">Reference proteome</keyword>
<dbReference type="STRING" id="1214573.A0A0G2FXY7"/>
<dbReference type="InterPro" id="IPR051164">
    <property type="entry name" value="NmrA-like_oxidored"/>
</dbReference>
<accession>A0A0G2FXY7</accession>
<reference evidence="4 5" key="2">
    <citation type="submission" date="2015-05" db="EMBL/GenBank/DDBJ databases">
        <authorList>
            <person name="Morales-Cruz A."/>
            <person name="Amrine K.C."/>
            <person name="Cantu D."/>
        </authorList>
    </citation>
    <scope>NUCLEOTIDE SEQUENCE [LARGE SCALE GENOMIC DNA]</scope>
    <source>
        <strain evidence="4">DA912</strain>
    </source>
</reference>
<evidence type="ECO:0000313" key="5">
    <source>
        <dbReference type="Proteomes" id="UP000034680"/>
    </source>
</evidence>
<reference evidence="4 5" key="1">
    <citation type="submission" date="2015-05" db="EMBL/GenBank/DDBJ databases">
        <title>Distinctive expansion of gene families associated with plant cell wall degradation and secondary metabolism in the genomes of grapevine trunk pathogens.</title>
        <authorList>
            <person name="Lawrence D.P."/>
            <person name="Travadon R."/>
            <person name="Rolshausen P.E."/>
            <person name="Baumgartner K."/>
        </authorList>
    </citation>
    <scope>NUCLEOTIDE SEQUENCE [LARGE SCALE GENOMIC DNA]</scope>
    <source>
        <strain evidence="4">DA912</strain>
    </source>
</reference>
<dbReference type="InterPro" id="IPR036291">
    <property type="entry name" value="NAD(P)-bd_dom_sf"/>
</dbReference>
<evidence type="ECO:0000313" key="4">
    <source>
        <dbReference type="EMBL" id="KKY38901.1"/>
    </source>
</evidence>
<dbReference type="AlphaFoldDB" id="A0A0G2FXY7"/>
<dbReference type="CDD" id="cd05251">
    <property type="entry name" value="NmrA_like_SDR_a"/>
    <property type="match status" value="1"/>
</dbReference>
<dbReference type="PANTHER" id="PTHR42748:SF28">
    <property type="entry name" value="NMRA-LIKE DOMAIN-CONTAINING PROTEIN"/>
    <property type="match status" value="1"/>
</dbReference>
<evidence type="ECO:0000259" key="3">
    <source>
        <dbReference type="Pfam" id="PF05368"/>
    </source>
</evidence>
<name>A0A0G2FXY7_9PEZI</name>
<evidence type="ECO:0000256" key="1">
    <source>
        <dbReference type="ARBA" id="ARBA00006328"/>
    </source>
</evidence>
<dbReference type="SUPFAM" id="SSF51735">
    <property type="entry name" value="NAD(P)-binding Rossmann-fold domains"/>
    <property type="match status" value="1"/>
</dbReference>
<sequence length="321" mass="34795">MSKIVTVIGATGIQGGSVIRALLDDPKYTLRAVTRNTKSDAARALAARGVEVVEADINNADSLRAAFAGSHAIFAATNFFESPALGIEKSMEIETRLGNNLADAAAATESLEHYVWSTLPNSRKNTGGKLVVPYYESKNRVDDHIKANLPDLLRKTTFFWAGWYAGNMNYPWYQPSELHNMGGDKSYIQLLGVSPSTKVPLLGDEKANPGLFVRAILDRPDLTLPAKAVAGVVEHLTFSEVARAYGAARGMKVRCLQIAKAEYEELWPVLGELMNLSHSYLELMDGKGFSSVDEDVLSKGDLGVESLVGTVEAYAVNKPSD</sequence>
<dbReference type="Proteomes" id="UP000034680">
    <property type="component" value="Unassembled WGS sequence"/>
</dbReference>
<dbReference type="Gene3D" id="3.40.50.720">
    <property type="entry name" value="NAD(P)-binding Rossmann-like Domain"/>
    <property type="match status" value="1"/>
</dbReference>